<evidence type="ECO:0000313" key="3">
    <source>
        <dbReference type="Proteomes" id="UP000092993"/>
    </source>
</evidence>
<evidence type="ECO:0008006" key="4">
    <source>
        <dbReference type="Google" id="ProtNLM"/>
    </source>
</evidence>
<feature type="compositionally biased region" description="Polar residues" evidence="1">
    <location>
        <begin position="213"/>
        <end position="228"/>
    </location>
</feature>
<dbReference type="Proteomes" id="UP000092993">
    <property type="component" value="Unassembled WGS sequence"/>
</dbReference>
<gene>
    <name evidence="2" type="ORF">A0H81_00542</name>
</gene>
<dbReference type="EMBL" id="LUGG01000001">
    <property type="protein sequence ID" value="OBZ79619.1"/>
    <property type="molecule type" value="Genomic_DNA"/>
</dbReference>
<feature type="region of interest" description="Disordered" evidence="1">
    <location>
        <begin position="124"/>
        <end position="326"/>
    </location>
</feature>
<evidence type="ECO:0000313" key="2">
    <source>
        <dbReference type="EMBL" id="OBZ79619.1"/>
    </source>
</evidence>
<sequence>MPKRAERDEALSELSSRIYSVMIEELLMDVVLEAHQEIAQSRTVCDICHTRPRTRPLKSSPAGRELVIKTPITVGDARPPDAHSSTGTGTNTPVKMDGNIYLECLNCKRQVGADNFAGSCMGLGNSRRGAARNATTKTKLASEAGRSASPYFGSDNGHVSDDGKGSAKGKGKSKAKRKPGSPSVSPAKKSKKAKVTASPVARVKADPDAPGSPGNTATGLTANSQSRVPSKLRDSSTVSSINREQRSSSAESPTQLSSPARSIISTPSLKSTNAAAGKAQKTKQKNGKNVFVPPPPRLSPPRPPPPVVRVPDNDYLIDLDGDETGS</sequence>
<accession>A0A1C7MT58</accession>
<feature type="compositionally biased region" description="Polar residues" evidence="1">
    <location>
        <begin position="83"/>
        <end position="93"/>
    </location>
</feature>
<proteinExistence type="predicted"/>
<dbReference type="AlphaFoldDB" id="A0A1C7MT58"/>
<feature type="compositionally biased region" description="Pro residues" evidence="1">
    <location>
        <begin position="292"/>
        <end position="308"/>
    </location>
</feature>
<protein>
    <recommendedName>
        <fullName evidence="4">SAGA-associated factor 11</fullName>
    </recommendedName>
</protein>
<keyword evidence="3" id="KW-1185">Reference proteome</keyword>
<evidence type="ECO:0000256" key="1">
    <source>
        <dbReference type="SAM" id="MobiDB-lite"/>
    </source>
</evidence>
<reference evidence="2 3" key="1">
    <citation type="submission" date="2016-03" db="EMBL/GenBank/DDBJ databases">
        <title>Whole genome sequencing of Grifola frondosa 9006-11.</title>
        <authorList>
            <person name="Min B."/>
            <person name="Park H."/>
            <person name="Kim J.-G."/>
            <person name="Cho H."/>
            <person name="Oh Y.-L."/>
            <person name="Kong W.-S."/>
            <person name="Choi I.-G."/>
        </authorList>
    </citation>
    <scope>NUCLEOTIDE SEQUENCE [LARGE SCALE GENOMIC DNA]</scope>
    <source>
        <strain evidence="2 3">9006-11</strain>
    </source>
</reference>
<feature type="region of interest" description="Disordered" evidence="1">
    <location>
        <begin position="74"/>
        <end position="93"/>
    </location>
</feature>
<feature type="compositionally biased region" description="Acidic residues" evidence="1">
    <location>
        <begin position="315"/>
        <end position="326"/>
    </location>
</feature>
<feature type="compositionally biased region" description="Basic residues" evidence="1">
    <location>
        <begin position="167"/>
        <end position="179"/>
    </location>
</feature>
<comment type="caution">
    <text evidence="2">The sequence shown here is derived from an EMBL/GenBank/DDBJ whole genome shotgun (WGS) entry which is preliminary data.</text>
</comment>
<feature type="compositionally biased region" description="Polar residues" evidence="1">
    <location>
        <begin position="235"/>
        <end position="271"/>
    </location>
</feature>
<dbReference type="OMA" id="CKRQIAS"/>
<organism evidence="2 3">
    <name type="scientific">Grifola frondosa</name>
    <name type="common">Maitake</name>
    <name type="synonym">Polyporus frondosus</name>
    <dbReference type="NCBI Taxonomy" id="5627"/>
    <lineage>
        <taxon>Eukaryota</taxon>
        <taxon>Fungi</taxon>
        <taxon>Dikarya</taxon>
        <taxon>Basidiomycota</taxon>
        <taxon>Agaricomycotina</taxon>
        <taxon>Agaricomycetes</taxon>
        <taxon>Polyporales</taxon>
        <taxon>Grifolaceae</taxon>
        <taxon>Grifola</taxon>
    </lineage>
</organism>
<dbReference type="OrthoDB" id="21557at2759"/>
<name>A0A1C7MT58_GRIFR</name>
<dbReference type="STRING" id="5627.A0A1C7MT58"/>